<proteinExistence type="predicted"/>
<evidence type="ECO:0000313" key="1">
    <source>
        <dbReference type="EMBL" id="CAI0462177.1"/>
    </source>
</evidence>
<gene>
    <name evidence="1" type="ORF">LITE_LOCUS35245</name>
</gene>
<keyword evidence="2" id="KW-1185">Reference proteome</keyword>
<dbReference type="AlphaFoldDB" id="A0AAV0NUY9"/>
<feature type="non-terminal residue" evidence="1">
    <location>
        <position position="1"/>
    </location>
</feature>
<name>A0AAV0NUY9_9ROSI</name>
<comment type="caution">
    <text evidence="1">The sequence shown here is derived from an EMBL/GenBank/DDBJ whole genome shotgun (WGS) entry which is preliminary data.</text>
</comment>
<sequence length="151" mass="17134">GDKHLLSFSLSTIRLQQLPSTPFTSRQLEATLPFIHSPRQQTIRQHLLLFSLSTQDSNCLPSSPLGSNNSSKQHAFIPLDNQKEPSPFHSPSSRLTYGRQQLHFHSFFFTTTTSSSSINSHFVRWKPHSIVVRTSPSLLDLPRHHLLLSLI</sequence>
<accession>A0AAV0NUY9</accession>
<dbReference type="Proteomes" id="UP001154282">
    <property type="component" value="Unassembled WGS sequence"/>
</dbReference>
<protein>
    <submittedName>
        <fullName evidence="1">Uncharacterized protein</fullName>
    </submittedName>
</protein>
<organism evidence="1 2">
    <name type="scientific">Linum tenue</name>
    <dbReference type="NCBI Taxonomy" id="586396"/>
    <lineage>
        <taxon>Eukaryota</taxon>
        <taxon>Viridiplantae</taxon>
        <taxon>Streptophyta</taxon>
        <taxon>Embryophyta</taxon>
        <taxon>Tracheophyta</taxon>
        <taxon>Spermatophyta</taxon>
        <taxon>Magnoliopsida</taxon>
        <taxon>eudicotyledons</taxon>
        <taxon>Gunneridae</taxon>
        <taxon>Pentapetalae</taxon>
        <taxon>rosids</taxon>
        <taxon>fabids</taxon>
        <taxon>Malpighiales</taxon>
        <taxon>Linaceae</taxon>
        <taxon>Linum</taxon>
    </lineage>
</organism>
<evidence type="ECO:0000313" key="2">
    <source>
        <dbReference type="Proteomes" id="UP001154282"/>
    </source>
</evidence>
<dbReference type="EMBL" id="CAMGYJ010000008">
    <property type="protein sequence ID" value="CAI0462177.1"/>
    <property type="molecule type" value="Genomic_DNA"/>
</dbReference>
<reference evidence="1" key="1">
    <citation type="submission" date="2022-08" db="EMBL/GenBank/DDBJ databases">
        <authorList>
            <person name="Gutierrez-Valencia J."/>
        </authorList>
    </citation>
    <scope>NUCLEOTIDE SEQUENCE</scope>
</reference>